<dbReference type="PANTHER" id="PTHR31191:SF4">
    <property type="entry name" value="CENTROSOMAL PROTEIN OF 126 KDA"/>
    <property type="match status" value="1"/>
</dbReference>
<evidence type="ECO:0000313" key="3">
    <source>
        <dbReference type="EMBL" id="CAK6448844.1"/>
    </source>
</evidence>
<gene>
    <name evidence="3" type="ORF">MPIPNATIZW_LOCUS17150</name>
</gene>
<dbReference type="Pfam" id="PF15352">
    <property type="entry name" value="K1377"/>
    <property type="match status" value="1"/>
</dbReference>
<evidence type="ECO:0000256" key="1">
    <source>
        <dbReference type="SAM" id="Coils"/>
    </source>
</evidence>
<organism evidence="3 4">
    <name type="scientific">Pipistrellus nathusii</name>
    <name type="common">Nathusius' pipistrelle</name>
    <dbReference type="NCBI Taxonomy" id="59473"/>
    <lineage>
        <taxon>Eukaryota</taxon>
        <taxon>Metazoa</taxon>
        <taxon>Chordata</taxon>
        <taxon>Craniata</taxon>
        <taxon>Vertebrata</taxon>
        <taxon>Euteleostomi</taxon>
        <taxon>Mammalia</taxon>
        <taxon>Eutheria</taxon>
        <taxon>Laurasiatheria</taxon>
        <taxon>Chiroptera</taxon>
        <taxon>Yangochiroptera</taxon>
        <taxon>Vespertilionidae</taxon>
        <taxon>Pipistrellus</taxon>
    </lineage>
</organism>
<reference evidence="3" key="1">
    <citation type="submission" date="2023-12" db="EMBL/GenBank/DDBJ databases">
        <authorList>
            <person name="Brown T."/>
        </authorList>
    </citation>
    <scope>NUCLEOTIDE SEQUENCE</scope>
</reference>
<dbReference type="EMBL" id="OY882866">
    <property type="protein sequence ID" value="CAK6448844.1"/>
    <property type="molecule type" value="Genomic_DNA"/>
</dbReference>
<dbReference type="PANTHER" id="PTHR31191">
    <property type="entry name" value="CENTROSOMAL PROTEIN CEP126"/>
    <property type="match status" value="1"/>
</dbReference>
<dbReference type="Proteomes" id="UP001314169">
    <property type="component" value="Chromosome 9"/>
</dbReference>
<keyword evidence="1" id="KW-0175">Coiled coil</keyword>
<feature type="compositionally biased region" description="Basic and acidic residues" evidence="2">
    <location>
        <begin position="722"/>
        <end position="738"/>
    </location>
</feature>
<sequence>MLTGRPGARSAVPRLGAADPSSDARDGGPLDPRWGDGRGRPGAYLDMKVHLEKNLEEERKILMQQQKIFRNRARKYFVESNRRKKYFEEKQKEQEEREHEIREQILQQRKQKFEEVTEKFQRAHIPLSQRRKPVFQKPVPPLEEALKQIQESNLKSQVPSSYRPTINLRAIDNALASSLSKNDQKHLLTKINCDKEVKENSRIHLATKKDAFQLQLMETQKLLEDQHLRSLQKFCDEVNQITNSETLSSVDSLEAGEHEQIYSTLTNKEPPTSVQQNSVFLKSTNLRSANLDCFDKDKLSFSKTQHINNWLKNLDNPNTQTDIPFSDILSKPNVLPSGECFNSKEQNPSALCRAMEGTTNANNILDFICNSPIFIPNEKIKKTSETSTGRAANSCSGAFKRERPAVTESPTFKCSKAWDTPDPLTQEMATISDQVKYSELTQENRATSIPTSFLPVATSLILPSNTQSTEPLPKNIIHMNKTDPVQCSDNLGELKDDKKIKCFNSKKEELPLFSDNFLAACIPHNSDSKDKKQKITETSTLLSNVISNYDLVCQQKKRKYNIDGKSSVRFLKSILKKESKYEHDSFKALVINQGFQLRNQKAEAIRDSIELTKEKGGNAEIPKTIKKLRWVDETEYNHSLKNGLEISQQWSQSFHTQTNSGVSNNIISVPACAVNSANRKNPKDDSISENLAASGESRTNHVSLNCFIPSAFNIAKQAWPASEKEESKSPTHNSDSKTRKANVQRGREKVIRTKSAQVQSGFLYTNRKGTVIRAQSANKANTFLQPQGKLVVPHPPKTPPNIRSDKNIQVFQCQSEMPENSQNNITNNYYTSKHVLPAEHKMNQWNKVCGLPLSHVCSNSIPVMPSLPYCSECQTLAKTNHSNGTQIIAQQDGTLYCTQRCPVYEESHHSVAFRPTKEESVPSWKRWHNSLGQNEKAADSTIMRRKRIVENKQRNLLEQRKQNLGSVGQKCSEQMNNFGQRVQLSSSKPKEATLDTSNIEEVSDSTSEFLMAENLVKSSVTEDDILSVMSKKQLQKTNLALNKTQQLDICALSAEEQKVLQSLNRLNERLFYVQATICKNPSIKSALQIMPLLNMQPRTSLSPNLGSRLHRKY</sequence>
<keyword evidence="4" id="KW-1185">Reference proteome</keyword>
<feature type="compositionally biased region" description="Basic and acidic residues" evidence="2">
    <location>
        <begin position="22"/>
        <end position="39"/>
    </location>
</feature>
<feature type="region of interest" description="Disordered" evidence="2">
    <location>
        <begin position="719"/>
        <end position="750"/>
    </location>
</feature>
<evidence type="ECO:0008006" key="5">
    <source>
        <dbReference type="Google" id="ProtNLM"/>
    </source>
</evidence>
<feature type="coiled-coil region" evidence="1">
    <location>
        <begin position="52"/>
        <end position="103"/>
    </location>
</feature>
<evidence type="ECO:0000256" key="2">
    <source>
        <dbReference type="SAM" id="MobiDB-lite"/>
    </source>
</evidence>
<accession>A0ABP0AF48</accession>
<feature type="region of interest" description="Disordered" evidence="2">
    <location>
        <begin position="1"/>
        <end position="41"/>
    </location>
</feature>
<dbReference type="InterPro" id="IPR028257">
    <property type="entry name" value="CEP126"/>
</dbReference>
<evidence type="ECO:0000313" key="4">
    <source>
        <dbReference type="Proteomes" id="UP001314169"/>
    </source>
</evidence>
<name>A0ABP0AF48_PIPNA</name>
<protein>
    <recommendedName>
        <fullName evidence="5">Centrosomal protein 126</fullName>
    </recommendedName>
</protein>
<proteinExistence type="predicted"/>